<evidence type="ECO:0000256" key="1">
    <source>
        <dbReference type="SAM" id="MobiDB-lite"/>
    </source>
</evidence>
<keyword evidence="3" id="KW-1185">Reference proteome</keyword>
<dbReference type="EMBL" id="CP000480">
    <property type="protein sequence ID" value="ABK75918.1"/>
    <property type="molecule type" value="Genomic_DNA"/>
</dbReference>
<evidence type="ECO:0000313" key="3">
    <source>
        <dbReference type="Proteomes" id="UP000000757"/>
    </source>
</evidence>
<name>A0QZG3_MYCS2</name>
<dbReference type="AlphaFoldDB" id="A0QZG3"/>
<gene>
    <name evidence="2" type="ordered locus">MSMEG_4016</name>
</gene>
<proteinExistence type="predicted"/>
<organism evidence="2 3">
    <name type="scientific">Mycolicibacterium smegmatis (strain ATCC 700084 / mc(2)155)</name>
    <name type="common">Mycobacterium smegmatis</name>
    <dbReference type="NCBI Taxonomy" id="246196"/>
    <lineage>
        <taxon>Bacteria</taxon>
        <taxon>Bacillati</taxon>
        <taxon>Actinomycetota</taxon>
        <taxon>Actinomycetes</taxon>
        <taxon>Mycobacteriales</taxon>
        <taxon>Mycobacteriaceae</taxon>
        <taxon>Mycolicibacterium</taxon>
    </lineage>
</organism>
<dbReference type="Proteomes" id="UP000000757">
    <property type="component" value="Chromosome"/>
</dbReference>
<accession>A0QZG3</accession>
<feature type="region of interest" description="Disordered" evidence="1">
    <location>
        <begin position="1"/>
        <end position="21"/>
    </location>
</feature>
<reference evidence="2 3" key="1">
    <citation type="submission" date="2006-10" db="EMBL/GenBank/DDBJ databases">
        <authorList>
            <person name="Fleischmann R.D."/>
            <person name="Dodson R.J."/>
            <person name="Haft D.H."/>
            <person name="Merkel J.S."/>
            <person name="Nelson W.C."/>
            <person name="Fraser C.M."/>
        </authorList>
    </citation>
    <scope>NUCLEOTIDE SEQUENCE [LARGE SCALE GENOMIC DNA]</scope>
    <source>
        <strain evidence="3">ATCC 700084 / mc(2)155</strain>
    </source>
</reference>
<protein>
    <submittedName>
        <fullName evidence="2">Uncharacterized protein</fullName>
    </submittedName>
</protein>
<evidence type="ECO:0000313" key="2">
    <source>
        <dbReference type="EMBL" id="ABK75918.1"/>
    </source>
</evidence>
<sequence length="51" mass="5748">MICELTPGRITHQPPHEQGELACRSERARRIEPTTVALTAWMRPSTSSSTR</sequence>
<dbReference type="KEGG" id="msm:MSMEG_4016"/>